<comment type="caution">
    <text evidence="3">The sequence shown here is derived from an EMBL/GenBank/DDBJ whole genome shotgun (WGS) entry which is preliminary data.</text>
</comment>
<dbReference type="InterPro" id="IPR000620">
    <property type="entry name" value="EamA_dom"/>
</dbReference>
<dbReference type="Proteomes" id="UP000319613">
    <property type="component" value="Unassembled WGS sequence"/>
</dbReference>
<evidence type="ECO:0000259" key="2">
    <source>
        <dbReference type="Pfam" id="PF00892"/>
    </source>
</evidence>
<dbReference type="GO" id="GO:0016020">
    <property type="term" value="C:membrane"/>
    <property type="evidence" value="ECO:0007669"/>
    <property type="project" value="InterPro"/>
</dbReference>
<dbReference type="EMBL" id="VMFF01000027">
    <property type="protein sequence ID" value="TSC65803.1"/>
    <property type="molecule type" value="Genomic_DNA"/>
</dbReference>
<name>A0A554JBP1_9BACT</name>
<gene>
    <name evidence="3" type="ORF">G01um101477_327</name>
</gene>
<protein>
    <submittedName>
        <fullName evidence="3">S-adenosylmethionine uptake transporter</fullName>
    </submittedName>
</protein>
<sequence>MISFYIFAWIASIAYGLEVVIVKLVNKHLSPNLWVFNFIWNFLILLLIVPFAIANHATLPTEWLNVIMAGLLYAIAGITYVTSLSKLDVSVFTPLFSFRTVFAVILAAIFLNERLNPEQLYLIAIIFIGGLFVSTDESFSIRTFFNKKIFYALLMMAIIALEAIFANKSINELGFWTASLWIALIAQVILIFTWPKFGKDLKKIGLKEFGATLLGALTGVVGVLASNKAFAENIGVSAAIISLPISMIIAFLFSVFAPQLLEKHTIKVYVVRFSAAAVMILAALKLN</sequence>
<feature type="transmembrane region" description="Helical" evidence="1">
    <location>
        <begin position="149"/>
        <end position="167"/>
    </location>
</feature>
<feature type="domain" description="EamA" evidence="2">
    <location>
        <begin position="5"/>
        <end position="134"/>
    </location>
</feature>
<feature type="transmembrane region" description="Helical" evidence="1">
    <location>
        <begin position="89"/>
        <end position="112"/>
    </location>
</feature>
<feature type="transmembrane region" description="Helical" evidence="1">
    <location>
        <begin position="173"/>
        <end position="194"/>
    </location>
</feature>
<reference evidence="3 4" key="1">
    <citation type="submission" date="2017-07" db="EMBL/GenBank/DDBJ databases">
        <title>Mechanisms for carbon and nitrogen cycling indicate functional differentiation within the Candidate Phyla Radiation.</title>
        <authorList>
            <person name="Danczak R.E."/>
            <person name="Johnston M.D."/>
            <person name="Kenah C."/>
            <person name="Slattery M."/>
            <person name="Wrighton K.C."/>
            <person name="Wilkins M.J."/>
        </authorList>
    </citation>
    <scope>NUCLEOTIDE SEQUENCE [LARGE SCALE GENOMIC DNA]</scope>
    <source>
        <strain evidence="3">Gr01-1014_77</strain>
    </source>
</reference>
<evidence type="ECO:0000256" key="1">
    <source>
        <dbReference type="SAM" id="Phobius"/>
    </source>
</evidence>
<dbReference type="SUPFAM" id="SSF103481">
    <property type="entry name" value="Multidrug resistance efflux transporter EmrE"/>
    <property type="match status" value="1"/>
</dbReference>
<feature type="transmembrane region" description="Helical" evidence="1">
    <location>
        <begin position="269"/>
        <end position="286"/>
    </location>
</feature>
<feature type="transmembrane region" description="Helical" evidence="1">
    <location>
        <begin position="38"/>
        <end position="57"/>
    </location>
</feature>
<keyword evidence="1" id="KW-0472">Membrane</keyword>
<feature type="transmembrane region" description="Helical" evidence="1">
    <location>
        <begin position="237"/>
        <end position="257"/>
    </location>
</feature>
<feature type="transmembrane region" description="Helical" evidence="1">
    <location>
        <begin position="118"/>
        <end position="137"/>
    </location>
</feature>
<evidence type="ECO:0000313" key="4">
    <source>
        <dbReference type="Proteomes" id="UP000319613"/>
    </source>
</evidence>
<dbReference type="AlphaFoldDB" id="A0A554JBP1"/>
<evidence type="ECO:0000313" key="3">
    <source>
        <dbReference type="EMBL" id="TSC65803.1"/>
    </source>
</evidence>
<dbReference type="InterPro" id="IPR037185">
    <property type="entry name" value="EmrE-like"/>
</dbReference>
<dbReference type="Pfam" id="PF00892">
    <property type="entry name" value="EamA"/>
    <property type="match status" value="1"/>
</dbReference>
<accession>A0A554JBP1</accession>
<keyword evidence="1" id="KW-1133">Transmembrane helix</keyword>
<feature type="transmembrane region" description="Helical" evidence="1">
    <location>
        <begin position="206"/>
        <end position="225"/>
    </location>
</feature>
<keyword evidence="1" id="KW-0812">Transmembrane</keyword>
<organism evidence="3 4">
    <name type="scientific">Candidatus Doudnabacteria bacterium Gr01-1014_77</name>
    <dbReference type="NCBI Taxonomy" id="2017133"/>
    <lineage>
        <taxon>Bacteria</taxon>
        <taxon>Candidatus Doudnaibacteriota</taxon>
    </lineage>
</organism>
<dbReference type="Gene3D" id="1.10.3730.20">
    <property type="match status" value="1"/>
</dbReference>
<proteinExistence type="predicted"/>
<feature type="transmembrane region" description="Helical" evidence="1">
    <location>
        <begin position="6"/>
        <end position="26"/>
    </location>
</feature>
<feature type="transmembrane region" description="Helical" evidence="1">
    <location>
        <begin position="63"/>
        <end position="82"/>
    </location>
</feature>